<comment type="caution">
    <text evidence="2">The sequence shown here is derived from an EMBL/GenBank/DDBJ whole genome shotgun (WGS) entry which is preliminary data.</text>
</comment>
<organism evidence="2 3">
    <name type="scientific">Cellulomonas terrae</name>
    <dbReference type="NCBI Taxonomy" id="311234"/>
    <lineage>
        <taxon>Bacteria</taxon>
        <taxon>Bacillati</taxon>
        <taxon>Actinomycetota</taxon>
        <taxon>Actinomycetes</taxon>
        <taxon>Micrococcales</taxon>
        <taxon>Cellulomonadaceae</taxon>
        <taxon>Cellulomonas</taxon>
    </lineage>
</organism>
<evidence type="ECO:0000313" key="2">
    <source>
        <dbReference type="EMBL" id="GEL99535.1"/>
    </source>
</evidence>
<feature type="transmembrane region" description="Helical" evidence="1">
    <location>
        <begin position="89"/>
        <end position="117"/>
    </location>
</feature>
<keyword evidence="1" id="KW-1133">Transmembrane helix</keyword>
<dbReference type="Proteomes" id="UP000321049">
    <property type="component" value="Unassembled WGS sequence"/>
</dbReference>
<sequence>MITGARPTLSRMTARRGPHLAAPRLSLAVAVVLAGLAAVVAAQGRVLLHDCVSAAGVLGPLGLRLSVLRDAADCPEGAYGLGTMSQGAVVLLSVAAPVAALYLLLTACGVGLSALLVRAARQVRQLAGRALRGALRAVPALPVVVRGGSSVPLGRAVPAWTERVLLDCIARRGPPVVLA</sequence>
<keyword evidence="1" id="KW-0472">Membrane</keyword>
<evidence type="ECO:0000256" key="1">
    <source>
        <dbReference type="SAM" id="Phobius"/>
    </source>
</evidence>
<proteinExistence type="predicted"/>
<name>A0A511JNU9_9CELL</name>
<keyword evidence="1" id="KW-0812">Transmembrane</keyword>
<keyword evidence="3" id="KW-1185">Reference proteome</keyword>
<gene>
    <name evidence="2" type="ORF">CTE05_30820</name>
</gene>
<reference evidence="2 3" key="1">
    <citation type="submission" date="2019-07" db="EMBL/GenBank/DDBJ databases">
        <title>Whole genome shotgun sequence of Cellulomonas terrae NBRC 100819.</title>
        <authorList>
            <person name="Hosoyama A."/>
            <person name="Uohara A."/>
            <person name="Ohji S."/>
            <person name="Ichikawa N."/>
        </authorList>
    </citation>
    <scope>NUCLEOTIDE SEQUENCE [LARGE SCALE GENOMIC DNA]</scope>
    <source>
        <strain evidence="2 3">NBRC 100819</strain>
    </source>
</reference>
<accession>A0A511JNU9</accession>
<dbReference type="AlphaFoldDB" id="A0A511JNU9"/>
<evidence type="ECO:0000313" key="3">
    <source>
        <dbReference type="Proteomes" id="UP000321049"/>
    </source>
</evidence>
<dbReference type="EMBL" id="BJWH01000018">
    <property type="protein sequence ID" value="GEL99535.1"/>
    <property type="molecule type" value="Genomic_DNA"/>
</dbReference>
<protein>
    <submittedName>
        <fullName evidence="2">Uncharacterized protein</fullName>
    </submittedName>
</protein>